<dbReference type="GO" id="GO:0120547">
    <property type="term" value="F:heme A synthase activity"/>
    <property type="evidence" value="ECO:0007669"/>
    <property type="project" value="UniProtKB-EC"/>
</dbReference>
<comment type="pathway">
    <text evidence="10 12">Porphyrin-containing compound metabolism; heme A biosynthesis; heme A from heme O: step 1/1.</text>
</comment>
<dbReference type="GO" id="GO:0016653">
    <property type="term" value="F:oxidoreductase activity, acting on NAD(P)H, heme protein as acceptor"/>
    <property type="evidence" value="ECO:0007669"/>
    <property type="project" value="TreeGrafter"/>
</dbReference>
<feature type="transmembrane region" description="Helical" evidence="12">
    <location>
        <begin position="181"/>
        <end position="197"/>
    </location>
</feature>
<dbReference type="GO" id="GO:0005886">
    <property type="term" value="C:plasma membrane"/>
    <property type="evidence" value="ECO:0007669"/>
    <property type="project" value="UniProtKB-SubCell"/>
</dbReference>
<evidence type="ECO:0000256" key="12">
    <source>
        <dbReference type="HAMAP-Rule" id="MF_01665"/>
    </source>
</evidence>
<feature type="transmembrane region" description="Helical" evidence="12">
    <location>
        <begin position="282"/>
        <end position="306"/>
    </location>
</feature>
<evidence type="ECO:0000256" key="1">
    <source>
        <dbReference type="ARBA" id="ARBA00001970"/>
    </source>
</evidence>
<dbReference type="AlphaFoldDB" id="A3K259"/>
<feature type="transmembrane region" description="Helical" evidence="12">
    <location>
        <begin position="346"/>
        <end position="364"/>
    </location>
</feature>
<evidence type="ECO:0000256" key="2">
    <source>
        <dbReference type="ARBA" id="ARBA00004141"/>
    </source>
</evidence>
<dbReference type="PANTHER" id="PTHR23289">
    <property type="entry name" value="CYTOCHROME C OXIDASE ASSEMBLY PROTEIN COX15"/>
    <property type="match status" value="1"/>
</dbReference>
<feature type="transmembrane region" description="Helical" evidence="12">
    <location>
        <begin position="209"/>
        <end position="227"/>
    </location>
</feature>
<evidence type="ECO:0000256" key="8">
    <source>
        <dbReference type="ARBA" id="ARBA00023133"/>
    </source>
</evidence>
<feature type="transmembrane region" description="Helical" evidence="12">
    <location>
        <begin position="34"/>
        <end position="56"/>
    </location>
</feature>
<evidence type="ECO:0000256" key="6">
    <source>
        <dbReference type="ARBA" id="ARBA00023002"/>
    </source>
</evidence>
<keyword evidence="12" id="KW-1003">Cell membrane</keyword>
<comment type="catalytic activity">
    <reaction evidence="11">
        <text>Fe(II)-heme o + 2 A + H2O = Fe(II)-heme a + 2 AH2</text>
        <dbReference type="Rhea" id="RHEA:63388"/>
        <dbReference type="ChEBI" id="CHEBI:13193"/>
        <dbReference type="ChEBI" id="CHEBI:15377"/>
        <dbReference type="ChEBI" id="CHEBI:17499"/>
        <dbReference type="ChEBI" id="CHEBI:60530"/>
        <dbReference type="ChEBI" id="CHEBI:61715"/>
        <dbReference type="EC" id="1.17.99.9"/>
    </reaction>
    <physiologicalReaction direction="left-to-right" evidence="11">
        <dbReference type="Rhea" id="RHEA:63389"/>
    </physiologicalReaction>
</comment>
<comment type="subcellular location">
    <subcellularLocation>
        <location evidence="12">Cell membrane</location>
        <topology evidence="12">Multi-pass membrane protein</topology>
    </subcellularLocation>
    <subcellularLocation>
        <location evidence="2">Membrane</location>
        <topology evidence="2">Multi-pass membrane protein</topology>
    </subcellularLocation>
</comment>
<reference evidence="13 14" key="1">
    <citation type="submission" date="2006-06" db="EMBL/GenBank/DDBJ databases">
        <authorList>
            <person name="Moran M.A."/>
            <person name="Ferriera S."/>
            <person name="Johnson J."/>
            <person name="Kravitz S."/>
            <person name="Beeson K."/>
            <person name="Sutton G."/>
            <person name="Rogers Y.-H."/>
            <person name="Friedman R."/>
            <person name="Frazier M."/>
            <person name="Venter J.C."/>
        </authorList>
    </citation>
    <scope>NUCLEOTIDE SEQUENCE [LARGE SCALE GENOMIC DNA]</scope>
    <source>
        <strain evidence="13 14">E-37</strain>
    </source>
</reference>
<dbReference type="EC" id="1.17.99.9" evidence="12"/>
<keyword evidence="5 12" id="KW-1133">Transmembrane helix</keyword>
<comment type="caution">
    <text evidence="13">The sequence shown here is derived from an EMBL/GenBank/DDBJ whole genome shotgun (WGS) entry which is preliminary data.</text>
</comment>
<keyword evidence="6 12" id="KW-0560">Oxidoreductase</keyword>
<dbReference type="InterPro" id="IPR023754">
    <property type="entry name" value="HemeA_Synthase_type2"/>
</dbReference>
<keyword evidence="7 12" id="KW-0408">Iron</keyword>
<keyword evidence="9 12" id="KW-0472">Membrane</keyword>
<keyword evidence="14" id="KW-1185">Reference proteome</keyword>
<dbReference type="GO" id="GO:0046872">
    <property type="term" value="F:metal ion binding"/>
    <property type="evidence" value="ECO:0007669"/>
    <property type="project" value="UniProtKB-KW"/>
</dbReference>
<evidence type="ECO:0000256" key="11">
    <source>
        <dbReference type="ARBA" id="ARBA00048044"/>
    </source>
</evidence>
<evidence type="ECO:0000256" key="4">
    <source>
        <dbReference type="ARBA" id="ARBA00022723"/>
    </source>
</evidence>
<dbReference type="Proteomes" id="UP000005713">
    <property type="component" value="Unassembled WGS sequence"/>
</dbReference>
<dbReference type="EMBL" id="AAYA01000004">
    <property type="protein sequence ID" value="EBA09005.1"/>
    <property type="molecule type" value="Genomic_DNA"/>
</dbReference>
<comment type="cofactor">
    <cofactor evidence="1 12">
        <name>heme b</name>
        <dbReference type="ChEBI" id="CHEBI:60344"/>
    </cofactor>
</comment>
<feature type="transmembrane region" description="Helical" evidence="12">
    <location>
        <begin position="376"/>
        <end position="400"/>
    </location>
</feature>
<dbReference type="RefSeq" id="WP_005858006.1">
    <property type="nucleotide sequence ID" value="NZ_AAYA01000004.1"/>
</dbReference>
<feature type="transmembrane region" description="Helical" evidence="12">
    <location>
        <begin position="153"/>
        <end position="175"/>
    </location>
</feature>
<feature type="binding site" description="axial binding residue" evidence="12">
    <location>
        <position position="348"/>
    </location>
    <ligand>
        <name>heme</name>
        <dbReference type="ChEBI" id="CHEBI:30413"/>
    </ligand>
    <ligandPart>
        <name>Fe</name>
        <dbReference type="ChEBI" id="CHEBI:18248"/>
    </ligandPart>
</feature>
<feature type="transmembrane region" description="Helical" evidence="12">
    <location>
        <begin position="239"/>
        <end position="262"/>
    </location>
</feature>
<comment type="caution">
    <text evidence="12">Lacks conserved residue(s) required for the propagation of feature annotation.</text>
</comment>
<organism evidence="13 14">
    <name type="scientific">Sagittula stellata (strain ATCC 700073 / DSM 11524 / E-37)</name>
    <dbReference type="NCBI Taxonomy" id="388399"/>
    <lineage>
        <taxon>Bacteria</taxon>
        <taxon>Pseudomonadati</taxon>
        <taxon>Pseudomonadota</taxon>
        <taxon>Alphaproteobacteria</taxon>
        <taxon>Rhodobacterales</taxon>
        <taxon>Roseobacteraceae</taxon>
        <taxon>Sagittula</taxon>
    </lineage>
</organism>
<comment type="similarity">
    <text evidence="12">Belongs to the COX15/CtaA family. Type 2 subfamily.</text>
</comment>
<comment type="function">
    <text evidence="12">Catalyzes the conversion of heme O to heme A by two successive hydroxylations of the methyl group at C8. The first hydroxylation forms heme I, the second hydroxylation results in an unstable dihydroxymethyl group, which spontaneously dehydrates, resulting in the formyl group of heme A.</text>
</comment>
<evidence type="ECO:0000256" key="9">
    <source>
        <dbReference type="ARBA" id="ARBA00023136"/>
    </source>
</evidence>
<dbReference type="eggNOG" id="COG1612">
    <property type="taxonomic scope" value="Bacteria"/>
</dbReference>
<proteinExistence type="inferred from homology"/>
<keyword evidence="8 12" id="KW-0350">Heme biosynthesis</keyword>
<evidence type="ECO:0000256" key="10">
    <source>
        <dbReference type="ARBA" id="ARBA00044501"/>
    </source>
</evidence>
<evidence type="ECO:0000313" key="13">
    <source>
        <dbReference type="EMBL" id="EBA09005.1"/>
    </source>
</evidence>
<sequence length="438" mass="48260">MAEKRKLFEEVGAETPKQAPTGGMIDKASRGARGAIRIWLMVLFALVVVMIAVGGLTRLTDSGLSITEWKPVTGALPPMSETAWTAEFDKYRQIPEYQLQNKGMSMSEFKAIYWWEWGHRQLGRVIGLVWALGFFGFLLAGRMPRGTSGIGPLYGGIAALGIGALAIAGSIAGLLPLDANGLVAAMIAALVVFLLGFMREEAPDWIPRLLFIGLLGALQGAVGWWMVHSGLSGERLDVASYRLATHLGVAFVILGYIAWYTYALARPERDLIQARRLGEAKLFGMTTGLLHFAFLQILLGALVAGIDAGRNFPSWPLMEGGLWPSDMFVETPVWRNFFENPGLVQFMHRMAGYLLFAFGVVVWLRGRRSANADTRFRYNAMFAMLLLQVVIGIVTVVYMAPLHIAILHQFGAVLVWALILRARFAARYPMPQSVRGKV</sequence>
<name>A3K259_SAGS3</name>
<evidence type="ECO:0000256" key="5">
    <source>
        <dbReference type="ARBA" id="ARBA00022989"/>
    </source>
</evidence>
<gene>
    <name evidence="12" type="primary">ctaA</name>
    <name evidence="13" type="ORF">SSE37_05145</name>
</gene>
<keyword evidence="3 12" id="KW-0812">Transmembrane</keyword>
<feature type="transmembrane region" description="Helical" evidence="12">
    <location>
        <begin position="122"/>
        <end position="141"/>
    </location>
</feature>
<evidence type="ECO:0000256" key="3">
    <source>
        <dbReference type="ARBA" id="ARBA00022692"/>
    </source>
</evidence>
<protein>
    <recommendedName>
        <fullName evidence="12">Heme A synthase</fullName>
        <shortName evidence="12">HAS</shortName>
        <ecNumber evidence="12">1.17.99.9</ecNumber>
    </recommendedName>
    <alternativeName>
        <fullName evidence="12">Cytochrome aa3-controlling protein</fullName>
    </alternativeName>
</protein>
<dbReference type="Pfam" id="PF02628">
    <property type="entry name" value="COX15-CtaA"/>
    <property type="match status" value="2"/>
</dbReference>
<comment type="subunit">
    <text evidence="12">Interacts with CtaB.</text>
</comment>
<feature type="transmembrane region" description="Helical" evidence="12">
    <location>
        <begin position="406"/>
        <end position="426"/>
    </location>
</feature>
<dbReference type="UniPathway" id="UPA00269">
    <property type="reaction ID" value="UER00713"/>
</dbReference>
<keyword evidence="4 12" id="KW-0479">Metal-binding</keyword>
<dbReference type="HAMAP" id="MF_01665">
    <property type="entry name" value="HemeA_synth_type2"/>
    <property type="match status" value="1"/>
</dbReference>
<evidence type="ECO:0000256" key="7">
    <source>
        <dbReference type="ARBA" id="ARBA00023004"/>
    </source>
</evidence>
<accession>A3K259</accession>
<dbReference type="GO" id="GO:0006784">
    <property type="term" value="P:heme A biosynthetic process"/>
    <property type="evidence" value="ECO:0007669"/>
    <property type="project" value="UniProtKB-UniRule"/>
</dbReference>
<dbReference type="InterPro" id="IPR003780">
    <property type="entry name" value="COX15/CtaA_fam"/>
</dbReference>
<evidence type="ECO:0000313" key="14">
    <source>
        <dbReference type="Proteomes" id="UP000005713"/>
    </source>
</evidence>
<dbReference type="PANTHER" id="PTHR23289:SF2">
    <property type="entry name" value="CYTOCHROME C OXIDASE ASSEMBLY PROTEIN COX15 HOMOLOG"/>
    <property type="match status" value="1"/>
</dbReference>
<feature type="binding site" description="axial binding residue" evidence="12">
    <location>
        <position position="408"/>
    </location>
    <ligand>
        <name>heme</name>
        <dbReference type="ChEBI" id="CHEBI:30413"/>
    </ligand>
    <ligandPart>
        <name>Fe</name>
        <dbReference type="ChEBI" id="CHEBI:18248"/>
    </ligandPart>
</feature>